<evidence type="ECO:0000256" key="1">
    <source>
        <dbReference type="SAM" id="MobiDB-lite"/>
    </source>
</evidence>
<evidence type="ECO:0000313" key="3">
    <source>
        <dbReference type="WBParaSite" id="Pan_g444.t1"/>
    </source>
</evidence>
<evidence type="ECO:0000313" key="2">
    <source>
        <dbReference type="Proteomes" id="UP000492821"/>
    </source>
</evidence>
<feature type="region of interest" description="Disordered" evidence="1">
    <location>
        <begin position="305"/>
        <end position="328"/>
    </location>
</feature>
<feature type="compositionally biased region" description="Basic and acidic residues" evidence="1">
    <location>
        <begin position="311"/>
        <end position="321"/>
    </location>
</feature>
<feature type="region of interest" description="Disordered" evidence="1">
    <location>
        <begin position="1"/>
        <end position="57"/>
    </location>
</feature>
<sequence>MADQNPQDVAEPMEQDPIPAEPTPAPSVAPNASLPAAPVPEAAAPAVEPDSASAIDVDPVPAPVEAAVVSNAPSGEAADAPAEVAAPVELLVPEVKLESFRATEYERLQAKELQNGVLQVDEYIVLFLIDLLRFNKEATFTLYRAKQVYPKQDLIVNLWSIGKFLTSKDATDAINRTRALMNKYETFRPYLQEYISRLTVYIIFAVAKTYSTIQVKQLQSLLCYPGNFMEILEELQWPIAGSFVCVFKNNAVLNYATKHINTTDFGSFDVLPKLYGESNKADSTAAAKSVQKLIQVSDALSKIKMPPPKVVEGKENGEKADLTPPESV</sequence>
<dbReference type="AlphaFoldDB" id="A0A7E4VXM8"/>
<keyword evidence="2" id="KW-1185">Reference proteome</keyword>
<organism evidence="2 3">
    <name type="scientific">Panagrellus redivivus</name>
    <name type="common">Microworm</name>
    <dbReference type="NCBI Taxonomy" id="6233"/>
    <lineage>
        <taxon>Eukaryota</taxon>
        <taxon>Metazoa</taxon>
        <taxon>Ecdysozoa</taxon>
        <taxon>Nematoda</taxon>
        <taxon>Chromadorea</taxon>
        <taxon>Rhabditida</taxon>
        <taxon>Tylenchina</taxon>
        <taxon>Panagrolaimomorpha</taxon>
        <taxon>Panagrolaimoidea</taxon>
        <taxon>Panagrolaimidae</taxon>
        <taxon>Panagrellus</taxon>
    </lineage>
</organism>
<feature type="compositionally biased region" description="Low complexity" evidence="1">
    <location>
        <begin position="35"/>
        <end position="57"/>
    </location>
</feature>
<dbReference type="Proteomes" id="UP000492821">
    <property type="component" value="Unassembled WGS sequence"/>
</dbReference>
<reference evidence="3" key="2">
    <citation type="submission" date="2020-10" db="UniProtKB">
        <authorList>
            <consortium name="WormBaseParasite"/>
        </authorList>
    </citation>
    <scope>IDENTIFICATION</scope>
</reference>
<protein>
    <submittedName>
        <fullName evidence="3">CSN8_PSD8_EIF3K domain-containing protein</fullName>
    </submittedName>
</protein>
<accession>A0A7E4VXM8</accession>
<name>A0A7E4VXM8_PANRE</name>
<proteinExistence type="predicted"/>
<dbReference type="WBParaSite" id="Pan_g444.t1">
    <property type="protein sequence ID" value="Pan_g444.t1"/>
    <property type="gene ID" value="Pan_g444"/>
</dbReference>
<reference evidence="2" key="1">
    <citation type="journal article" date="2013" name="Genetics">
        <title>The draft genome and transcriptome of Panagrellus redivivus are shaped by the harsh demands of a free-living lifestyle.</title>
        <authorList>
            <person name="Srinivasan J."/>
            <person name="Dillman A.R."/>
            <person name="Macchietto M.G."/>
            <person name="Heikkinen L."/>
            <person name="Lakso M."/>
            <person name="Fracchia K.M."/>
            <person name="Antoshechkin I."/>
            <person name="Mortazavi A."/>
            <person name="Wong G."/>
            <person name="Sternberg P.W."/>
        </authorList>
    </citation>
    <scope>NUCLEOTIDE SEQUENCE [LARGE SCALE GENOMIC DNA]</scope>
    <source>
        <strain evidence="2">MT8872</strain>
    </source>
</reference>